<dbReference type="EMBL" id="FOLO01000013">
    <property type="protein sequence ID" value="SFC60465.1"/>
    <property type="molecule type" value="Genomic_DNA"/>
</dbReference>
<dbReference type="Pfam" id="PF01483">
    <property type="entry name" value="P_proprotein"/>
    <property type="match status" value="1"/>
</dbReference>
<keyword evidence="9" id="KW-0865">Zymogen</keyword>
<feature type="active site" evidence="10">
    <location>
        <position position="338"/>
    </location>
</feature>
<dbReference type="Proteomes" id="UP000198862">
    <property type="component" value="Unassembled WGS sequence"/>
</dbReference>
<dbReference type="Pfam" id="PF01447">
    <property type="entry name" value="Peptidase_M4"/>
    <property type="match status" value="1"/>
</dbReference>
<evidence type="ECO:0000256" key="8">
    <source>
        <dbReference type="ARBA" id="ARBA00023049"/>
    </source>
</evidence>
<dbReference type="SUPFAM" id="SSF55486">
    <property type="entry name" value="Metalloproteases ('zincins'), catalytic domain"/>
    <property type="match status" value="1"/>
</dbReference>
<evidence type="ECO:0000256" key="5">
    <source>
        <dbReference type="ARBA" id="ARBA00022729"/>
    </source>
</evidence>
<comment type="similarity">
    <text evidence="2">Belongs to the peptidase M4 family.</text>
</comment>
<proteinExistence type="inferred from homology"/>
<dbReference type="InterPro" id="IPR050728">
    <property type="entry name" value="Zinc_Metalloprotease_M4"/>
</dbReference>
<accession>A0A1I1KIS3</accession>
<dbReference type="AlphaFoldDB" id="A0A1I1KIS3"/>
<dbReference type="STRING" id="1123010.SAMN02745724_02068"/>
<evidence type="ECO:0000256" key="3">
    <source>
        <dbReference type="ARBA" id="ARBA00022670"/>
    </source>
</evidence>
<dbReference type="Pfam" id="PF02868">
    <property type="entry name" value="Peptidase_M4_C"/>
    <property type="match status" value="1"/>
</dbReference>
<dbReference type="Gene3D" id="2.60.120.260">
    <property type="entry name" value="Galactose-binding domain-like"/>
    <property type="match status" value="1"/>
</dbReference>
<dbReference type="GO" id="GO:0004252">
    <property type="term" value="F:serine-type endopeptidase activity"/>
    <property type="evidence" value="ECO:0007669"/>
    <property type="project" value="InterPro"/>
</dbReference>
<dbReference type="PROSITE" id="PS51829">
    <property type="entry name" value="P_HOMO_B"/>
    <property type="match status" value="1"/>
</dbReference>
<dbReference type="InterPro" id="IPR013856">
    <property type="entry name" value="Peptidase_M4_domain"/>
</dbReference>
<dbReference type="GO" id="GO:0006508">
    <property type="term" value="P:proteolysis"/>
    <property type="evidence" value="ECO:0007669"/>
    <property type="project" value="UniProtKB-KW"/>
</dbReference>
<dbReference type="InterPro" id="IPR008979">
    <property type="entry name" value="Galactose-bd-like_sf"/>
</dbReference>
<protein>
    <submittedName>
        <fullName evidence="14">Vibriolysin. Metallo peptidase. MEROPS family M04</fullName>
    </submittedName>
</protein>
<dbReference type="InterPro" id="IPR002884">
    <property type="entry name" value="P_dom"/>
</dbReference>
<dbReference type="Pfam" id="PF03413">
    <property type="entry name" value="PepSY"/>
    <property type="match status" value="1"/>
</dbReference>
<gene>
    <name evidence="14" type="ORF">SAMN02745724_02068</name>
</gene>
<evidence type="ECO:0000256" key="12">
    <source>
        <dbReference type="SAM" id="SignalP"/>
    </source>
</evidence>
<dbReference type="InterPro" id="IPR027268">
    <property type="entry name" value="Peptidase_M4/M1_CTD_sf"/>
</dbReference>
<feature type="domain" description="P/Homo B" evidence="13">
    <location>
        <begin position="611"/>
        <end position="725"/>
    </location>
</feature>
<comment type="cofactor">
    <cofactor evidence="1">
        <name>Zn(2+)</name>
        <dbReference type="ChEBI" id="CHEBI:29105"/>
    </cofactor>
</comment>
<keyword evidence="15" id="KW-1185">Reference proteome</keyword>
<evidence type="ECO:0000256" key="1">
    <source>
        <dbReference type="ARBA" id="ARBA00001947"/>
    </source>
</evidence>
<dbReference type="GO" id="GO:0046872">
    <property type="term" value="F:metal ion binding"/>
    <property type="evidence" value="ECO:0007669"/>
    <property type="project" value="UniProtKB-KW"/>
</dbReference>
<evidence type="ECO:0000256" key="6">
    <source>
        <dbReference type="ARBA" id="ARBA00022801"/>
    </source>
</evidence>
<dbReference type="PANTHER" id="PTHR33794">
    <property type="entry name" value="BACILLOLYSIN"/>
    <property type="match status" value="1"/>
</dbReference>
<keyword evidence="7" id="KW-0862">Zinc</keyword>
<dbReference type="Gene3D" id="3.10.450.40">
    <property type="match status" value="1"/>
</dbReference>
<evidence type="ECO:0000256" key="10">
    <source>
        <dbReference type="PIRSR" id="PIRSR623612-1"/>
    </source>
</evidence>
<evidence type="ECO:0000256" key="11">
    <source>
        <dbReference type="SAM" id="MobiDB-lite"/>
    </source>
</evidence>
<organism evidence="14 15">
    <name type="scientific">Pseudoalteromonas denitrificans DSM 6059</name>
    <dbReference type="NCBI Taxonomy" id="1123010"/>
    <lineage>
        <taxon>Bacteria</taxon>
        <taxon>Pseudomonadati</taxon>
        <taxon>Pseudomonadota</taxon>
        <taxon>Gammaproteobacteria</taxon>
        <taxon>Alteromonadales</taxon>
        <taxon>Pseudoalteromonadaceae</taxon>
        <taxon>Pseudoalteromonas</taxon>
    </lineage>
</organism>
<dbReference type="InterPro" id="IPR007280">
    <property type="entry name" value="Peptidase_C_arc/bac"/>
</dbReference>
<name>A0A1I1KIS3_9GAMM</name>
<reference evidence="14 15" key="1">
    <citation type="submission" date="2016-10" db="EMBL/GenBank/DDBJ databases">
        <authorList>
            <person name="de Groot N.N."/>
        </authorList>
    </citation>
    <scope>NUCLEOTIDE SEQUENCE [LARGE SCALE GENOMIC DNA]</scope>
    <source>
        <strain evidence="14 15">DSM 6059</strain>
    </source>
</reference>
<evidence type="ECO:0000256" key="9">
    <source>
        <dbReference type="ARBA" id="ARBA00023145"/>
    </source>
</evidence>
<dbReference type="OrthoDB" id="5378341at2"/>
<dbReference type="InterPro" id="IPR023612">
    <property type="entry name" value="Peptidase_M4"/>
</dbReference>
<evidence type="ECO:0000313" key="14">
    <source>
        <dbReference type="EMBL" id="SFC60465.1"/>
    </source>
</evidence>
<keyword evidence="6" id="KW-0378">Hydrolase</keyword>
<dbReference type="CDD" id="cd09597">
    <property type="entry name" value="M4_TLP"/>
    <property type="match status" value="1"/>
</dbReference>
<evidence type="ECO:0000313" key="15">
    <source>
        <dbReference type="Proteomes" id="UP000198862"/>
    </source>
</evidence>
<dbReference type="Gene3D" id="3.10.170.10">
    <property type="match status" value="1"/>
</dbReference>
<keyword evidence="3" id="KW-0645">Protease</keyword>
<sequence>MKNLFKVAPVAVAVALSVNVQAAQWQDTQQVSTNNNISNSVMQQSISQQLNLSNDYQMKEVRRVVLANGKVKAKYQQHYKGVPVYASSVVAQENNFGLMQSSVGSILTQVEQDVPSVTPKLSAEDALKILIAQSGVPVVTENIKSELYIYMDEHEQARLVYQVSYFNAHQSPTRPFGILDANTGEFLAQWDGLAHALVGTGPGGNEKTGQYEYGTDFGYLDVEQSGDTCTMNNANVKTVNLNGGTSGSTAYSYNCPRNTVKQINGAYAPLNDAHFFGGVVFNLYKDWYGTAPLTFQLSMRVHYSSNYDNAFWDGSAMTFGDGQNTFYPLVSLDVSAHEVSHGFTEQNSGLIYRNQSGGMNEAFSDMAGEAAEFFMNGTNDWLVGAQILKAQGALRYFQDPTQDGRSIGHASDYYSGLDVHLSSGVFNRAFYLLANTAGWDTKKAFEVMVRANQLYWTDNSTFDEGGCGVKRAAADASYNVDHVIAAFNTVGVDATCGGGTKPSVELQNGVSVTGLSGAKGSQTLYHIDVPTGATDLSVQTSSGTGDVDLYLKAGSTASKSNYDCRPYKDGNTESCAEAKPQTVRYSFMLDGYAAYSGVSLVASYTEDGDGGGTGKFENNQSYPIPDNNSEGITSDISVSNIGTSAQVSVEVDISHTYKGDLKVTLTSPTNETYVLHDNSGGSTNDIKKTYTVTLNGADTSGTWSLKAVDNANWDTGTINRWSMTF</sequence>
<dbReference type="InterPro" id="IPR011096">
    <property type="entry name" value="FTP_domain"/>
</dbReference>
<feature type="compositionally biased region" description="Polar residues" evidence="11">
    <location>
        <begin position="616"/>
        <end position="630"/>
    </location>
</feature>
<evidence type="ECO:0000256" key="4">
    <source>
        <dbReference type="ARBA" id="ARBA00022723"/>
    </source>
</evidence>
<evidence type="ECO:0000256" key="7">
    <source>
        <dbReference type="ARBA" id="ARBA00022833"/>
    </source>
</evidence>
<feature type="chain" id="PRO_5011635205" evidence="12">
    <location>
        <begin position="23"/>
        <end position="725"/>
    </location>
</feature>
<dbReference type="Pfam" id="PF07504">
    <property type="entry name" value="FTP"/>
    <property type="match status" value="1"/>
</dbReference>
<dbReference type="SUPFAM" id="SSF49785">
    <property type="entry name" value="Galactose-binding domain-like"/>
    <property type="match status" value="1"/>
</dbReference>
<dbReference type="Gene3D" id="1.10.390.10">
    <property type="entry name" value="Neutral Protease Domain 2"/>
    <property type="match status" value="1"/>
</dbReference>
<dbReference type="PRINTS" id="PR00730">
    <property type="entry name" value="THERMOLYSIN"/>
</dbReference>
<dbReference type="RefSeq" id="WP_091983395.1">
    <property type="nucleotide sequence ID" value="NZ_FOLO01000013.1"/>
</dbReference>
<dbReference type="Gene3D" id="3.10.450.490">
    <property type="match status" value="1"/>
</dbReference>
<evidence type="ECO:0000256" key="2">
    <source>
        <dbReference type="ARBA" id="ARBA00009388"/>
    </source>
</evidence>
<evidence type="ECO:0000259" key="13">
    <source>
        <dbReference type="PROSITE" id="PS51829"/>
    </source>
</evidence>
<feature type="active site" description="Proton donor" evidence="10">
    <location>
        <position position="420"/>
    </location>
</feature>
<dbReference type="Gene3D" id="2.60.120.380">
    <property type="match status" value="1"/>
</dbReference>
<dbReference type="InterPro" id="IPR025711">
    <property type="entry name" value="PepSY"/>
</dbReference>
<keyword evidence="8" id="KW-0482">Metalloprotease</keyword>
<dbReference type="InterPro" id="IPR001570">
    <property type="entry name" value="Peptidase_M4_C_domain"/>
</dbReference>
<keyword evidence="5 12" id="KW-0732">Signal</keyword>
<dbReference type="PANTHER" id="PTHR33794:SF1">
    <property type="entry name" value="BACILLOLYSIN"/>
    <property type="match status" value="1"/>
</dbReference>
<feature type="region of interest" description="Disordered" evidence="11">
    <location>
        <begin position="611"/>
        <end position="630"/>
    </location>
</feature>
<dbReference type="GO" id="GO:0004222">
    <property type="term" value="F:metalloendopeptidase activity"/>
    <property type="evidence" value="ECO:0007669"/>
    <property type="project" value="InterPro"/>
</dbReference>
<feature type="signal peptide" evidence="12">
    <location>
        <begin position="1"/>
        <end position="22"/>
    </location>
</feature>
<dbReference type="Pfam" id="PF04151">
    <property type="entry name" value="PPC"/>
    <property type="match status" value="1"/>
</dbReference>
<keyword evidence="4" id="KW-0479">Metal-binding</keyword>